<evidence type="ECO:0000256" key="7">
    <source>
        <dbReference type="ARBA" id="ARBA00023136"/>
    </source>
</evidence>
<dbReference type="Pfam" id="PF04535">
    <property type="entry name" value="CASP_dom"/>
    <property type="match status" value="1"/>
</dbReference>
<keyword evidence="10" id="KW-1185">Reference proteome</keyword>
<evidence type="ECO:0000256" key="5">
    <source>
        <dbReference type="ARBA" id="ARBA00022692"/>
    </source>
</evidence>
<dbReference type="PANTHER" id="PTHR36488:SF8">
    <property type="entry name" value="CASP-LIKE PROTEIN 1U1"/>
    <property type="match status" value="1"/>
</dbReference>
<reference evidence="10" key="1">
    <citation type="submission" date="2014-09" db="EMBL/GenBank/DDBJ databases">
        <authorList>
            <person name="Mudge J."/>
            <person name="Ramaraj T."/>
            <person name="Lindquist I.E."/>
            <person name="Bharti A.K."/>
            <person name="Sundararajan A."/>
            <person name="Cameron C.T."/>
            <person name="Woodward J.E."/>
            <person name="May G.D."/>
            <person name="Brubaker C."/>
            <person name="Broadhvest J."/>
            <person name="Wilkins T.A."/>
        </authorList>
    </citation>
    <scope>NUCLEOTIDE SEQUENCE</scope>
    <source>
        <strain evidence="10">cv. AKA8401</strain>
    </source>
</reference>
<dbReference type="OrthoDB" id="992805at2759"/>
<dbReference type="InterPro" id="IPR044173">
    <property type="entry name" value="CASPL"/>
</dbReference>
<organism evidence="9 10">
    <name type="scientific">Gossypium arboreum</name>
    <name type="common">Tree cotton</name>
    <name type="synonym">Gossypium nanking</name>
    <dbReference type="NCBI Taxonomy" id="29729"/>
    <lineage>
        <taxon>Eukaryota</taxon>
        <taxon>Viridiplantae</taxon>
        <taxon>Streptophyta</taxon>
        <taxon>Embryophyta</taxon>
        <taxon>Tracheophyta</taxon>
        <taxon>Spermatophyta</taxon>
        <taxon>Magnoliopsida</taxon>
        <taxon>eudicotyledons</taxon>
        <taxon>Gunneridae</taxon>
        <taxon>Pentapetalae</taxon>
        <taxon>rosids</taxon>
        <taxon>malvids</taxon>
        <taxon>Malvales</taxon>
        <taxon>Malvaceae</taxon>
        <taxon>Malvoideae</taxon>
        <taxon>Gossypium</taxon>
    </lineage>
</organism>
<dbReference type="PANTHER" id="PTHR36488">
    <property type="entry name" value="CASP-LIKE PROTEIN 1U1"/>
    <property type="match status" value="1"/>
</dbReference>
<dbReference type="InterPro" id="IPR006459">
    <property type="entry name" value="CASP/CASPL"/>
</dbReference>
<gene>
    <name evidence="9" type="ORF">F383_20578</name>
</gene>
<dbReference type="NCBIfam" id="TIGR01569">
    <property type="entry name" value="A_tha_TIGR01569"/>
    <property type="match status" value="1"/>
</dbReference>
<sequence length="204" mass="22493">MVPEVARDKASFMVQAKSLSLAVSLNTTTSLFMAQTVLRVFAAVFTLAAICVMATSSQTTVLFGFTIRAHYSYSSAMRFLFVTDAIVCASSLLSLIFVYHLSHSGSNLKTCFYLFLHDMVITVLAISGCAAGTAVGYISRYGEEKMGWMAICNRVKSFCNHMTISMVLSYVAFLSYLALAVMSSNKVMYEANDEYQRNERQACP</sequence>
<dbReference type="KEGG" id="gab:108469001"/>
<evidence type="ECO:0000256" key="8">
    <source>
        <dbReference type="RuleBase" id="RU361233"/>
    </source>
</evidence>
<proteinExistence type="inferred from homology"/>
<comment type="caution">
    <text evidence="9">The sequence shown here is derived from an EMBL/GenBank/DDBJ whole genome shotgun (WGS) entry which is preliminary data.</text>
</comment>
<dbReference type="Proteomes" id="UP000032142">
    <property type="component" value="Unassembled WGS sequence"/>
</dbReference>
<dbReference type="EMBL" id="JRRC01068025">
    <property type="protein sequence ID" value="KHF99186.1"/>
    <property type="molecule type" value="Genomic_DNA"/>
</dbReference>
<evidence type="ECO:0000256" key="4">
    <source>
        <dbReference type="ARBA" id="ARBA00022475"/>
    </source>
</evidence>
<keyword evidence="7 8" id="KW-0472">Membrane</keyword>
<accession>A0A0B0MFM5</accession>
<evidence type="ECO:0000256" key="2">
    <source>
        <dbReference type="ARBA" id="ARBA00007651"/>
    </source>
</evidence>
<evidence type="ECO:0000256" key="3">
    <source>
        <dbReference type="ARBA" id="ARBA00011489"/>
    </source>
</evidence>
<evidence type="ECO:0000256" key="6">
    <source>
        <dbReference type="ARBA" id="ARBA00022989"/>
    </source>
</evidence>
<evidence type="ECO:0000313" key="9">
    <source>
        <dbReference type="EMBL" id="KHF99186.1"/>
    </source>
</evidence>
<name>A0A0B0MFM5_GOSAR</name>
<comment type="subunit">
    <text evidence="3 8">Homodimer and heterodimers.</text>
</comment>
<dbReference type="GO" id="GO:0005886">
    <property type="term" value="C:plasma membrane"/>
    <property type="evidence" value="ECO:0007669"/>
    <property type="project" value="UniProtKB-SubCell"/>
</dbReference>
<feature type="transmembrane region" description="Helical" evidence="8">
    <location>
        <begin position="158"/>
        <end position="179"/>
    </location>
</feature>
<feature type="transmembrane region" description="Helical" evidence="8">
    <location>
        <begin position="119"/>
        <end position="138"/>
    </location>
</feature>
<keyword evidence="6 8" id="KW-1133">Transmembrane helix</keyword>
<comment type="subcellular location">
    <subcellularLocation>
        <location evidence="1 8">Cell membrane</location>
        <topology evidence="1 8">Multi-pass membrane protein</topology>
    </subcellularLocation>
</comment>
<keyword evidence="4 8" id="KW-1003">Cell membrane</keyword>
<feature type="transmembrane region" description="Helical" evidence="8">
    <location>
        <begin position="40"/>
        <end position="67"/>
    </location>
</feature>
<feature type="transmembrane region" description="Helical" evidence="8">
    <location>
        <begin position="79"/>
        <end position="99"/>
    </location>
</feature>
<comment type="similarity">
    <text evidence="2 8">Belongs to the Casparian strip membrane proteins (CASP) family.</text>
</comment>
<keyword evidence="5 8" id="KW-0812">Transmembrane</keyword>
<dbReference type="OMA" id="MAICNRV"/>
<evidence type="ECO:0000256" key="1">
    <source>
        <dbReference type="ARBA" id="ARBA00004651"/>
    </source>
</evidence>
<dbReference type="InterPro" id="IPR006702">
    <property type="entry name" value="CASP_dom"/>
</dbReference>
<evidence type="ECO:0000313" key="10">
    <source>
        <dbReference type="Proteomes" id="UP000032142"/>
    </source>
</evidence>
<dbReference type="AlphaFoldDB" id="A0A0B0MFM5"/>
<protein>
    <recommendedName>
        <fullName evidence="8">CASP-like protein</fullName>
    </recommendedName>
</protein>